<feature type="region of interest" description="Disordered" evidence="1">
    <location>
        <begin position="353"/>
        <end position="372"/>
    </location>
</feature>
<dbReference type="Proteomes" id="UP000789901">
    <property type="component" value="Unassembled WGS sequence"/>
</dbReference>
<name>A0ABN7W7Z1_GIGMA</name>
<sequence length="678" mass="80296">MENISIQIDNHNAHNGKQEFTTRNGKKEELTPHARKQCKYSKNFGDIRNYFAVSDDMFVSMPIDKVDLEIKYISKNEEKDEMKVVSKIEKKSVTRIKVGIFKFETEENLFLSLPHSEIIVETLVFLNENKLVMISKDPLYRIYIFTRNDDEFIHQSTIKVETYDEKIFLSNGKLFIHDEKLGSITKWDINTSKFEAYFLFNNSFKVDNMKLSFNGVLLFVYGRKHVDSLHKDPYPCISIYSADNGNKFTTYKYHDKTVNIDAVYLIASDIGARLLIVHHNNTVRKKNEKKYKYHICDPFFAPEKSEKSYVKADDLFKGFEAKGDEVFENKYIIKNDKIVDLIVKSNEITEKATTDSDKKMAKSKKTTEEATTDIDKTENEPFVIVKEYNYSKYFVTWTLKYEKYTLNNNMYIILEAKFQNDKIEQAETKTDSIAETKTDSIQIVPEIFFNSDKDIESFVNICDCLDNDDLIMVTYWGVLIWTFNTKNYKIELNHCWEDEGDEWDWNRIKVIKLFYEIDEETDEETFDIKNFNLKELKKKKSYFLPPSSYMNIIHYNPAFSQSKSSDDFRYLFNELIEKHIKDRFFLILYGQKLIEDIIKEDEEMLLRKLLNGCIEHIEKDEEALNTQIFRIFSQSIHEIFKNNPSFFEDFVIQVSLLCVLKADKKDQILKHLNHYQNY</sequence>
<keyword evidence="3" id="KW-1185">Reference proteome</keyword>
<evidence type="ECO:0000313" key="2">
    <source>
        <dbReference type="EMBL" id="CAG8818166.1"/>
    </source>
</evidence>
<feature type="non-terminal residue" evidence="2">
    <location>
        <position position="678"/>
    </location>
</feature>
<protein>
    <submittedName>
        <fullName evidence="2">43218_t:CDS:1</fullName>
    </submittedName>
</protein>
<feature type="compositionally biased region" description="Polar residues" evidence="1">
    <location>
        <begin position="1"/>
        <end position="23"/>
    </location>
</feature>
<dbReference type="SUPFAM" id="SSF50978">
    <property type="entry name" value="WD40 repeat-like"/>
    <property type="match status" value="1"/>
</dbReference>
<evidence type="ECO:0000256" key="1">
    <source>
        <dbReference type="SAM" id="MobiDB-lite"/>
    </source>
</evidence>
<organism evidence="2 3">
    <name type="scientific">Gigaspora margarita</name>
    <dbReference type="NCBI Taxonomy" id="4874"/>
    <lineage>
        <taxon>Eukaryota</taxon>
        <taxon>Fungi</taxon>
        <taxon>Fungi incertae sedis</taxon>
        <taxon>Mucoromycota</taxon>
        <taxon>Glomeromycotina</taxon>
        <taxon>Glomeromycetes</taxon>
        <taxon>Diversisporales</taxon>
        <taxon>Gigasporaceae</taxon>
        <taxon>Gigaspora</taxon>
    </lineage>
</organism>
<proteinExistence type="predicted"/>
<dbReference type="EMBL" id="CAJVQB010032320">
    <property type="protein sequence ID" value="CAG8818166.1"/>
    <property type="molecule type" value="Genomic_DNA"/>
</dbReference>
<evidence type="ECO:0000313" key="3">
    <source>
        <dbReference type="Proteomes" id="UP000789901"/>
    </source>
</evidence>
<feature type="region of interest" description="Disordered" evidence="1">
    <location>
        <begin position="1"/>
        <end position="32"/>
    </location>
</feature>
<reference evidence="2 3" key="1">
    <citation type="submission" date="2021-06" db="EMBL/GenBank/DDBJ databases">
        <authorList>
            <person name="Kallberg Y."/>
            <person name="Tangrot J."/>
            <person name="Rosling A."/>
        </authorList>
    </citation>
    <scope>NUCLEOTIDE SEQUENCE [LARGE SCALE GENOMIC DNA]</scope>
    <source>
        <strain evidence="2 3">120-4 pot B 10/14</strain>
    </source>
</reference>
<accession>A0ABN7W7Z1</accession>
<gene>
    <name evidence="2" type="ORF">GMARGA_LOCUS26990</name>
</gene>
<dbReference type="InterPro" id="IPR036322">
    <property type="entry name" value="WD40_repeat_dom_sf"/>
</dbReference>
<comment type="caution">
    <text evidence="2">The sequence shown here is derived from an EMBL/GenBank/DDBJ whole genome shotgun (WGS) entry which is preliminary data.</text>
</comment>